<dbReference type="Proteomes" id="UP000683360">
    <property type="component" value="Unassembled WGS sequence"/>
</dbReference>
<organism evidence="1 2">
    <name type="scientific">Mytilus edulis</name>
    <name type="common">Blue mussel</name>
    <dbReference type="NCBI Taxonomy" id="6550"/>
    <lineage>
        <taxon>Eukaryota</taxon>
        <taxon>Metazoa</taxon>
        <taxon>Spiralia</taxon>
        <taxon>Lophotrochozoa</taxon>
        <taxon>Mollusca</taxon>
        <taxon>Bivalvia</taxon>
        <taxon>Autobranchia</taxon>
        <taxon>Pteriomorphia</taxon>
        <taxon>Mytilida</taxon>
        <taxon>Mytiloidea</taxon>
        <taxon>Mytilidae</taxon>
        <taxon>Mytilinae</taxon>
        <taxon>Mytilus</taxon>
    </lineage>
</organism>
<evidence type="ECO:0000313" key="2">
    <source>
        <dbReference type="Proteomes" id="UP000683360"/>
    </source>
</evidence>
<reference evidence="1" key="1">
    <citation type="submission" date="2021-03" db="EMBL/GenBank/DDBJ databases">
        <authorList>
            <person name="Bekaert M."/>
        </authorList>
    </citation>
    <scope>NUCLEOTIDE SEQUENCE</scope>
</reference>
<name>A0A8S3STX9_MYTED</name>
<comment type="caution">
    <text evidence="1">The sequence shown here is derived from an EMBL/GenBank/DDBJ whole genome shotgun (WGS) entry which is preliminary data.</text>
</comment>
<dbReference type="EMBL" id="CAJPWZ010001710">
    <property type="protein sequence ID" value="CAG2221959.1"/>
    <property type="molecule type" value="Genomic_DNA"/>
</dbReference>
<keyword evidence="2" id="KW-1185">Reference proteome</keyword>
<gene>
    <name evidence="1" type="ORF">MEDL_35307</name>
</gene>
<dbReference type="OrthoDB" id="10029313at2759"/>
<sequence length="288" mass="33632">MAKRRAKRKIKLKRLQNHKNRRKSLKHNYNLASAKKHIKNFSDVTLSDDEYLILGKGLKFIPTPSTDRLRTNILRDFNGLCRKMRCKFELDNGNYKPLHPFYIKSVYTPQFANNAIETYIFQTKMEIDNLKFSTHYSNLSKNEWNALKSLRKRADIVIKKADKNNNIVILKSDTYISQGLMHMIQSDVQALVEHLHLTYEIDKTTYKFLGQGFQNNKCGRLYFLPIVHKLSSSIINNLENIHNIITIKIPGRPIISQCGSPTELIGRLLDYFLQPVVKRQNTYTRDTT</sequence>
<accession>A0A8S3STX9</accession>
<proteinExistence type="predicted"/>
<protein>
    <submittedName>
        <fullName evidence="1">Uncharacterized protein</fullName>
    </submittedName>
</protein>
<evidence type="ECO:0000313" key="1">
    <source>
        <dbReference type="EMBL" id="CAG2221959.1"/>
    </source>
</evidence>
<dbReference type="AlphaFoldDB" id="A0A8S3STX9"/>